<feature type="compositionally biased region" description="Low complexity" evidence="1">
    <location>
        <begin position="160"/>
        <end position="177"/>
    </location>
</feature>
<gene>
    <name evidence="2" type="ORF">LCGC14_0484030</name>
</gene>
<accession>A0A0F9SRW4</accession>
<feature type="region of interest" description="Disordered" evidence="1">
    <location>
        <begin position="199"/>
        <end position="218"/>
    </location>
</feature>
<proteinExistence type="predicted"/>
<feature type="region of interest" description="Disordered" evidence="1">
    <location>
        <begin position="160"/>
        <end position="194"/>
    </location>
</feature>
<evidence type="ECO:0000313" key="2">
    <source>
        <dbReference type="EMBL" id="KKN65227.1"/>
    </source>
</evidence>
<sequence length="494" mass="51775">MSQAFRIPELLLSPQELDKLRAGTFSPTPGNILGLMGPQTQLPPKPGLSKEGNAAVSRQIADALRSGVSSLTKATLSSGIPDAVEQGIRIFSERVSESGFPSAFAQGFNEIPLALGSLPGVPQATRLGIRALAGERGVQRLFPDQEEPATAPTITTAQALDKQAPQQAPQQTQPSRPGFQPVQVPDLPALQRGVPPDFSAAREALGSPPPAQEIKQSERLSRTLGGLAAGGLEAVRGAPAGRAATLGEILAGIGAGGARASAQLGQENRTLELLAQQSSQQHQKQISAIALAEEAAKAENSTEEARAFNQRAVQEIQMGFQADLANAQMKQLQPLGNGAFYDPISGEFGQTRTETAREVLQGLILMDQVSKSQFELTGTALGKQVLFGNLSPGKRPYIAAAIQAINTRTLLPSILELLAANGEKDLAGRVKQLSQGIPGTSDEQDQVVASNAIAAIADMMLVDHTSGSAPLIPWVVPMIQQAMSVYGFNPPGAQ</sequence>
<comment type="caution">
    <text evidence="2">The sequence shown here is derived from an EMBL/GenBank/DDBJ whole genome shotgun (WGS) entry which is preliminary data.</text>
</comment>
<organism evidence="2">
    <name type="scientific">marine sediment metagenome</name>
    <dbReference type="NCBI Taxonomy" id="412755"/>
    <lineage>
        <taxon>unclassified sequences</taxon>
        <taxon>metagenomes</taxon>
        <taxon>ecological metagenomes</taxon>
    </lineage>
</organism>
<dbReference type="EMBL" id="LAZR01000531">
    <property type="protein sequence ID" value="KKN65227.1"/>
    <property type="molecule type" value="Genomic_DNA"/>
</dbReference>
<name>A0A0F9SRW4_9ZZZZ</name>
<protein>
    <submittedName>
        <fullName evidence="2">Uncharacterized protein</fullName>
    </submittedName>
</protein>
<reference evidence="2" key="1">
    <citation type="journal article" date="2015" name="Nature">
        <title>Complex archaea that bridge the gap between prokaryotes and eukaryotes.</title>
        <authorList>
            <person name="Spang A."/>
            <person name="Saw J.H."/>
            <person name="Jorgensen S.L."/>
            <person name="Zaremba-Niedzwiedzka K."/>
            <person name="Martijn J."/>
            <person name="Lind A.E."/>
            <person name="van Eijk R."/>
            <person name="Schleper C."/>
            <person name="Guy L."/>
            <person name="Ettema T.J."/>
        </authorList>
    </citation>
    <scope>NUCLEOTIDE SEQUENCE</scope>
</reference>
<dbReference type="AlphaFoldDB" id="A0A0F9SRW4"/>
<evidence type="ECO:0000256" key="1">
    <source>
        <dbReference type="SAM" id="MobiDB-lite"/>
    </source>
</evidence>